<gene>
    <name evidence="14" type="ORF">QBE51_06350</name>
</gene>
<dbReference type="SUPFAM" id="SSF55073">
    <property type="entry name" value="Nucleotide cyclase"/>
    <property type="match status" value="1"/>
</dbReference>
<evidence type="ECO:0000313" key="14">
    <source>
        <dbReference type="EMBL" id="WZL71133.1"/>
    </source>
</evidence>
<dbReference type="CDD" id="cd07302">
    <property type="entry name" value="CHD"/>
    <property type="match status" value="1"/>
</dbReference>
<evidence type="ECO:0000256" key="1">
    <source>
        <dbReference type="ARBA" id="ARBA00000085"/>
    </source>
</evidence>
<feature type="transmembrane region" description="Helical" evidence="12">
    <location>
        <begin position="363"/>
        <end position="385"/>
    </location>
</feature>
<comment type="subcellular location">
    <subcellularLocation>
        <location evidence="2">Cell membrane</location>
        <topology evidence="2">Multi-pass membrane protein</topology>
    </subcellularLocation>
</comment>
<dbReference type="InterPro" id="IPR001054">
    <property type="entry name" value="A/G_cyclase"/>
</dbReference>
<dbReference type="PANTHER" id="PTHR45528:SF1">
    <property type="entry name" value="SENSOR HISTIDINE KINASE CPXA"/>
    <property type="match status" value="1"/>
</dbReference>
<keyword evidence="11 12" id="KW-0472">Membrane</keyword>
<dbReference type="SUPFAM" id="SSF158472">
    <property type="entry name" value="HAMP domain-like"/>
    <property type="match status" value="1"/>
</dbReference>
<evidence type="ECO:0000256" key="5">
    <source>
        <dbReference type="ARBA" id="ARBA00022553"/>
    </source>
</evidence>
<keyword evidence="12" id="KW-0812">Transmembrane</keyword>
<sequence length="919" mass="107200">MKKLNYIMIAIILTVSFFISQRYNSVELYGIQSDYYYKDGFFYFITKQGDNIDLIKIDKNGNLIFRAQQPKYKDGFFYEYGDLIVNDRGQIYGVRYLYNASDYYIYEEEIVRYNESGKLDKIIVRDNYADSDEISPIKKIHSLFISNGNLQFAKLDANNEEISAYRVIEGEEDKLEFLNKYKLTTNMKIDEFVIMSDNDFIISTKRGELYKISEEEKPFRLYPKSDNDRNTICRNLEIIDNTLYFEDVFNKNYYRMDLDTLIIENIFTKDYSIVPEDNTTFEELVSFEMFDNHVFAGVYEKEGRNYIFIKEDLENSTYIEKVRISNSKYLYTYVLSCVILGISYGLIYGLIEFFSKLTNGKIPIVIKQILIFIPILIVSSYLLLVQMDKYFTFSKETDIKFQLYILAQEMANKIDAEAIDNITSPRDYMSTDYKKILDQVGDVNDNGFSEQAGIDYKNEYYYEIHGVDDGKVYTVISSEDLPCYYPIQYLYSEEQTQKLMLVAETKETGLSEWSDQFGDWIFAVAPIFDGTGEVVGLFELGMGKETFLDDLNAVYRRLAMTNGLFTSIMVLIFIGIVYFMLRPLMILKESASEIAVGNLDTTVDIRSRDEIEDLGKIFNQMTNYLRKSFNQLQELNEIYYKFVPFRFIELLGKRNILDVKLGDQVQQKMIVMSLQLRDFYKISNTLNTEENFSLINNIFNTYGSMITENNGVVERYEDAGILSLYQEDKEEAIDTAISIIRKMHLQNKKAEKDGEKILDIGIAIHEGDIMLGIIGQKERMSARAISEDVSVTMMLQKIGKKLGSNILVSANAMEGISSKYNYRYLGKVYLKELEREIGVYDFFDGDDIDIRKKKLETRKELEEGIRLFEQKNFYEARKCFIHVTKLNHLDDASKMYLFLSDKYSKEGIPDGWNSSLHFD</sequence>
<dbReference type="InterPro" id="IPR003660">
    <property type="entry name" value="HAMP_dom"/>
</dbReference>
<dbReference type="Pfam" id="PF00672">
    <property type="entry name" value="HAMP"/>
    <property type="match status" value="1"/>
</dbReference>
<dbReference type="Gene3D" id="3.30.70.1230">
    <property type="entry name" value="Nucleotide cyclase"/>
    <property type="match status" value="1"/>
</dbReference>
<dbReference type="EMBL" id="CP121687">
    <property type="protein sequence ID" value="WZL71133.1"/>
    <property type="molecule type" value="Genomic_DNA"/>
</dbReference>
<evidence type="ECO:0000256" key="9">
    <source>
        <dbReference type="ARBA" id="ARBA00022840"/>
    </source>
</evidence>
<keyword evidence="10" id="KW-0902">Two-component regulatory system</keyword>
<keyword evidence="7" id="KW-0547">Nucleotide-binding</keyword>
<dbReference type="CDD" id="cd06225">
    <property type="entry name" value="HAMP"/>
    <property type="match status" value="1"/>
</dbReference>
<protein>
    <recommendedName>
        <fullName evidence="3">histidine kinase</fullName>
        <ecNumber evidence="3">2.7.13.3</ecNumber>
    </recommendedName>
</protein>
<dbReference type="Proteomes" id="UP001486565">
    <property type="component" value="Chromosome"/>
</dbReference>
<keyword evidence="15" id="KW-1185">Reference proteome</keyword>
<accession>A0ABZ2Y702</accession>
<keyword evidence="5" id="KW-0597">Phosphoprotein</keyword>
<keyword evidence="8" id="KW-0418">Kinase</keyword>
<dbReference type="Gene3D" id="6.10.340.10">
    <property type="match status" value="1"/>
</dbReference>
<feature type="transmembrane region" description="Helical" evidence="12">
    <location>
        <begin position="330"/>
        <end position="351"/>
    </location>
</feature>
<evidence type="ECO:0000256" key="11">
    <source>
        <dbReference type="ARBA" id="ARBA00023136"/>
    </source>
</evidence>
<organism evidence="14 15">
    <name type="scientific">Defluviitalea saccharophila</name>
    <dbReference type="NCBI Taxonomy" id="879970"/>
    <lineage>
        <taxon>Bacteria</taxon>
        <taxon>Bacillati</taxon>
        <taxon>Bacillota</taxon>
        <taxon>Clostridia</taxon>
        <taxon>Lachnospirales</taxon>
        <taxon>Defluviitaleaceae</taxon>
        <taxon>Defluviitalea</taxon>
    </lineage>
</organism>
<evidence type="ECO:0000259" key="13">
    <source>
        <dbReference type="PROSITE" id="PS50885"/>
    </source>
</evidence>
<feature type="domain" description="HAMP" evidence="13">
    <location>
        <begin position="578"/>
        <end position="630"/>
    </location>
</feature>
<feature type="transmembrane region" description="Helical" evidence="12">
    <location>
        <begin position="563"/>
        <end position="581"/>
    </location>
</feature>
<evidence type="ECO:0000256" key="12">
    <source>
        <dbReference type="SAM" id="Phobius"/>
    </source>
</evidence>
<evidence type="ECO:0000256" key="4">
    <source>
        <dbReference type="ARBA" id="ARBA00022475"/>
    </source>
</evidence>
<dbReference type="RefSeq" id="WP_341878098.1">
    <property type="nucleotide sequence ID" value="NZ_CP121687.1"/>
</dbReference>
<dbReference type="InterPro" id="IPR050398">
    <property type="entry name" value="HssS/ArlS-like"/>
</dbReference>
<evidence type="ECO:0000256" key="10">
    <source>
        <dbReference type="ARBA" id="ARBA00023012"/>
    </source>
</evidence>
<name>A0ABZ2Y702_9FIRM</name>
<comment type="catalytic activity">
    <reaction evidence="1">
        <text>ATP + protein L-histidine = ADP + protein N-phospho-L-histidine.</text>
        <dbReference type="EC" id="2.7.13.3"/>
    </reaction>
</comment>
<evidence type="ECO:0000256" key="3">
    <source>
        <dbReference type="ARBA" id="ARBA00012438"/>
    </source>
</evidence>
<evidence type="ECO:0000256" key="8">
    <source>
        <dbReference type="ARBA" id="ARBA00022777"/>
    </source>
</evidence>
<keyword evidence="4" id="KW-1003">Cell membrane</keyword>
<evidence type="ECO:0000256" key="2">
    <source>
        <dbReference type="ARBA" id="ARBA00004651"/>
    </source>
</evidence>
<reference evidence="14 15" key="1">
    <citation type="submission" date="2023-03" db="EMBL/GenBank/DDBJ databases">
        <title>Novel Species.</title>
        <authorList>
            <person name="Ma S."/>
        </authorList>
    </citation>
    <scope>NUCLEOTIDE SEQUENCE [LARGE SCALE GENOMIC DNA]</scope>
    <source>
        <strain evidence="14 15">LIND6LT2</strain>
    </source>
</reference>
<keyword evidence="9" id="KW-0067">ATP-binding</keyword>
<evidence type="ECO:0000256" key="7">
    <source>
        <dbReference type="ARBA" id="ARBA00022741"/>
    </source>
</evidence>
<dbReference type="SMART" id="SM00304">
    <property type="entry name" value="HAMP"/>
    <property type="match status" value="1"/>
</dbReference>
<proteinExistence type="predicted"/>
<keyword evidence="6" id="KW-0808">Transferase</keyword>
<evidence type="ECO:0000313" key="15">
    <source>
        <dbReference type="Proteomes" id="UP001486565"/>
    </source>
</evidence>
<dbReference type="PANTHER" id="PTHR45528">
    <property type="entry name" value="SENSOR HISTIDINE KINASE CPXA"/>
    <property type="match status" value="1"/>
</dbReference>
<feature type="transmembrane region" description="Helical" evidence="12">
    <location>
        <begin position="6"/>
        <end position="23"/>
    </location>
</feature>
<keyword evidence="12" id="KW-1133">Transmembrane helix</keyword>
<evidence type="ECO:0000256" key="6">
    <source>
        <dbReference type="ARBA" id="ARBA00022679"/>
    </source>
</evidence>
<dbReference type="EC" id="2.7.13.3" evidence="3"/>
<dbReference type="InterPro" id="IPR029787">
    <property type="entry name" value="Nucleotide_cyclase"/>
</dbReference>
<dbReference type="PROSITE" id="PS50885">
    <property type="entry name" value="HAMP"/>
    <property type="match status" value="1"/>
</dbReference>